<feature type="region of interest" description="Disordered" evidence="1">
    <location>
        <begin position="56"/>
        <end position="109"/>
    </location>
</feature>
<dbReference type="EMBL" id="ML119859">
    <property type="protein sequence ID" value="RPA72506.1"/>
    <property type="molecule type" value="Genomic_DNA"/>
</dbReference>
<protein>
    <submittedName>
        <fullName evidence="2">Uncharacterized protein</fullName>
    </submittedName>
</protein>
<feature type="compositionally biased region" description="Polar residues" evidence="1">
    <location>
        <begin position="81"/>
        <end position="92"/>
    </location>
</feature>
<proteinExistence type="predicted"/>
<organism evidence="2 3">
    <name type="scientific">Ascobolus immersus RN42</name>
    <dbReference type="NCBI Taxonomy" id="1160509"/>
    <lineage>
        <taxon>Eukaryota</taxon>
        <taxon>Fungi</taxon>
        <taxon>Dikarya</taxon>
        <taxon>Ascomycota</taxon>
        <taxon>Pezizomycotina</taxon>
        <taxon>Pezizomycetes</taxon>
        <taxon>Pezizales</taxon>
        <taxon>Ascobolaceae</taxon>
        <taxon>Ascobolus</taxon>
    </lineage>
</organism>
<feature type="compositionally biased region" description="Pro residues" evidence="1">
    <location>
        <begin position="276"/>
        <end position="285"/>
    </location>
</feature>
<keyword evidence="3" id="KW-1185">Reference proteome</keyword>
<feature type="region of interest" description="Disordered" evidence="1">
    <location>
        <begin position="208"/>
        <end position="258"/>
    </location>
</feature>
<name>A0A3N4HHI2_ASCIM</name>
<feature type="compositionally biased region" description="Low complexity" evidence="1">
    <location>
        <begin position="239"/>
        <end position="250"/>
    </location>
</feature>
<dbReference type="AlphaFoldDB" id="A0A3N4HHI2"/>
<dbReference type="Proteomes" id="UP000275078">
    <property type="component" value="Unassembled WGS sequence"/>
</dbReference>
<feature type="region of interest" description="Disordered" evidence="1">
    <location>
        <begin position="272"/>
        <end position="373"/>
    </location>
</feature>
<feature type="compositionally biased region" description="Basic and acidic residues" evidence="1">
    <location>
        <begin position="56"/>
        <end position="66"/>
    </location>
</feature>
<sequence length="469" mass="51173">MSHKHQTPTEEDRKSRRTTLSPDDFSEITYGPSSPHRSLCKYVPTSNFVPGLWRESDGIKFEDGPAEKPISSPRPARIQSHELQAQPGSASASPRRKATKASKSKDMGKVHVVPMALTNPAMVDGPSKTRGVSFSTAHYNTPPRTIESIDLTTEEAPRNPLPKAFVARSRTTQVDLTGDSECHLVPPAIPPVSSSSRIPAIDLTSDVVHEQTGRRSRNNQPSTPAPPTIRFDLSGLGLRTTPTPKPTATPRRPPRSPDIFQFDLSELRLKELSLPPRSPQKPPNRSPLARQTGSSDKKQATRKKSGVSLNNSTIKQMPKKETSSHPSSSSPRKRGAQKALTEDNPRPAAATSSNSQGDGGERLATKQITEARDRPTARIGCLAKSCPCEDSYCELKLDSCKCGTVEIQIPQCALEEIGELIRPLVEVVRTKTHDPCRRLPGMLKSVQDAIANSHIPQDSPYGKVKKFLG</sequence>
<evidence type="ECO:0000313" key="3">
    <source>
        <dbReference type="Proteomes" id="UP000275078"/>
    </source>
</evidence>
<feature type="region of interest" description="Disordered" evidence="1">
    <location>
        <begin position="1"/>
        <end position="42"/>
    </location>
</feature>
<gene>
    <name evidence="2" type="ORF">BJ508DRAFT_334992</name>
</gene>
<feature type="compositionally biased region" description="Basic and acidic residues" evidence="1">
    <location>
        <begin position="359"/>
        <end position="373"/>
    </location>
</feature>
<evidence type="ECO:0000313" key="2">
    <source>
        <dbReference type="EMBL" id="RPA72506.1"/>
    </source>
</evidence>
<accession>A0A3N4HHI2</accession>
<evidence type="ECO:0000256" key="1">
    <source>
        <dbReference type="SAM" id="MobiDB-lite"/>
    </source>
</evidence>
<reference evidence="2 3" key="1">
    <citation type="journal article" date="2018" name="Nat. Ecol. Evol.">
        <title>Pezizomycetes genomes reveal the molecular basis of ectomycorrhizal truffle lifestyle.</title>
        <authorList>
            <person name="Murat C."/>
            <person name="Payen T."/>
            <person name="Noel B."/>
            <person name="Kuo A."/>
            <person name="Morin E."/>
            <person name="Chen J."/>
            <person name="Kohler A."/>
            <person name="Krizsan K."/>
            <person name="Balestrini R."/>
            <person name="Da Silva C."/>
            <person name="Montanini B."/>
            <person name="Hainaut M."/>
            <person name="Levati E."/>
            <person name="Barry K.W."/>
            <person name="Belfiori B."/>
            <person name="Cichocki N."/>
            <person name="Clum A."/>
            <person name="Dockter R.B."/>
            <person name="Fauchery L."/>
            <person name="Guy J."/>
            <person name="Iotti M."/>
            <person name="Le Tacon F."/>
            <person name="Lindquist E.A."/>
            <person name="Lipzen A."/>
            <person name="Malagnac F."/>
            <person name="Mello A."/>
            <person name="Molinier V."/>
            <person name="Miyauchi S."/>
            <person name="Poulain J."/>
            <person name="Riccioni C."/>
            <person name="Rubini A."/>
            <person name="Sitrit Y."/>
            <person name="Splivallo R."/>
            <person name="Traeger S."/>
            <person name="Wang M."/>
            <person name="Zifcakova L."/>
            <person name="Wipf D."/>
            <person name="Zambonelli A."/>
            <person name="Paolocci F."/>
            <person name="Nowrousian M."/>
            <person name="Ottonello S."/>
            <person name="Baldrian P."/>
            <person name="Spatafora J.W."/>
            <person name="Henrissat B."/>
            <person name="Nagy L.G."/>
            <person name="Aury J.M."/>
            <person name="Wincker P."/>
            <person name="Grigoriev I.V."/>
            <person name="Bonfante P."/>
            <person name="Martin F.M."/>
        </authorList>
    </citation>
    <scope>NUCLEOTIDE SEQUENCE [LARGE SCALE GENOMIC DNA]</scope>
    <source>
        <strain evidence="2 3">RN42</strain>
    </source>
</reference>